<evidence type="ECO:0000313" key="2">
    <source>
        <dbReference type="Proteomes" id="UP000034588"/>
    </source>
</evidence>
<reference evidence="1 2" key="1">
    <citation type="journal article" date="2015" name="Nature">
        <title>rRNA introns, odd ribosomes, and small enigmatic genomes across a large radiation of phyla.</title>
        <authorList>
            <person name="Brown C.T."/>
            <person name="Hug L.A."/>
            <person name="Thomas B.C."/>
            <person name="Sharon I."/>
            <person name="Castelle C.J."/>
            <person name="Singh A."/>
            <person name="Wilkins M.J."/>
            <person name="Williams K.H."/>
            <person name="Banfield J.F."/>
        </authorList>
    </citation>
    <scope>NUCLEOTIDE SEQUENCE [LARGE SCALE GENOMIC DNA]</scope>
</reference>
<protein>
    <submittedName>
        <fullName evidence="1">Uncharacterized protein</fullName>
    </submittedName>
</protein>
<dbReference type="Proteomes" id="UP000034588">
    <property type="component" value="Unassembled WGS sequence"/>
</dbReference>
<accession>A0A0G1Y5S6</accession>
<name>A0A0G1Y5S6_9BACT</name>
<comment type="caution">
    <text evidence="1">The sequence shown here is derived from an EMBL/GenBank/DDBJ whole genome shotgun (WGS) entry which is preliminary data.</text>
</comment>
<sequence>MGICTYGDIAWQREQKTEPNPAGMPGTCARIISEQQSYADNQTQKIVEIVGTIKWGVLNSYQIATYAKMRPKITPINIGWG</sequence>
<gene>
    <name evidence="1" type="ORF">UY48_C0044G0011</name>
</gene>
<proteinExistence type="predicted"/>
<organism evidence="1 2">
    <name type="scientific">Candidatus Gottesmanbacteria bacterium GW2011_GWB1_49_7</name>
    <dbReference type="NCBI Taxonomy" id="1618448"/>
    <lineage>
        <taxon>Bacteria</taxon>
        <taxon>Candidatus Gottesmaniibacteriota</taxon>
    </lineage>
</organism>
<evidence type="ECO:0000313" key="1">
    <source>
        <dbReference type="EMBL" id="KKW10227.1"/>
    </source>
</evidence>
<dbReference type="EMBL" id="LCQD01000044">
    <property type="protein sequence ID" value="KKW10227.1"/>
    <property type="molecule type" value="Genomic_DNA"/>
</dbReference>
<dbReference type="AlphaFoldDB" id="A0A0G1Y5S6"/>